<reference evidence="4" key="1">
    <citation type="submission" date="2025-08" db="UniProtKB">
        <authorList>
            <consortium name="RefSeq"/>
        </authorList>
    </citation>
    <scope>IDENTIFICATION</scope>
</reference>
<accession>A0AB40D0G0</accession>
<evidence type="ECO:0000313" key="3">
    <source>
        <dbReference type="Proteomes" id="UP001515500"/>
    </source>
</evidence>
<feature type="signal peptide" evidence="1">
    <location>
        <begin position="1"/>
        <end position="28"/>
    </location>
</feature>
<evidence type="ECO:0000259" key="2">
    <source>
        <dbReference type="PROSITE" id="PS50927"/>
    </source>
</evidence>
<dbReference type="InterPro" id="IPR036426">
    <property type="entry name" value="Bulb-type_lectin_dom_sf"/>
</dbReference>
<dbReference type="GeneID" id="120282988"/>
<dbReference type="InterPro" id="IPR001480">
    <property type="entry name" value="Bulb-type_lectin_dom"/>
</dbReference>
<proteinExistence type="predicted"/>
<dbReference type="SMART" id="SM00108">
    <property type="entry name" value="B_lectin"/>
    <property type="match status" value="1"/>
</dbReference>
<dbReference type="PROSITE" id="PS50927">
    <property type="entry name" value="BULB_LECTIN"/>
    <property type="match status" value="1"/>
</dbReference>
<dbReference type="Proteomes" id="UP001515500">
    <property type="component" value="Chromosome 18"/>
</dbReference>
<evidence type="ECO:0000256" key="1">
    <source>
        <dbReference type="SAM" id="SignalP"/>
    </source>
</evidence>
<dbReference type="SUPFAM" id="SSF51110">
    <property type="entry name" value="alpha-D-mannose-specific plant lectins"/>
    <property type="match status" value="1"/>
</dbReference>
<feature type="chain" id="PRO_5044310010" evidence="1">
    <location>
        <begin position="29"/>
        <end position="174"/>
    </location>
</feature>
<dbReference type="Gene3D" id="2.90.10.10">
    <property type="entry name" value="Bulb-type lectin domain"/>
    <property type="match status" value="1"/>
</dbReference>
<keyword evidence="3" id="KW-1185">Reference proteome</keyword>
<dbReference type="CDD" id="cd00028">
    <property type="entry name" value="B_lectin"/>
    <property type="match status" value="1"/>
</dbReference>
<evidence type="ECO:0000313" key="4">
    <source>
        <dbReference type="RefSeq" id="XP_039145748.1"/>
    </source>
</evidence>
<dbReference type="GO" id="GO:0051707">
    <property type="term" value="P:response to other organism"/>
    <property type="evidence" value="ECO:0007669"/>
    <property type="project" value="UniProtKB-ARBA"/>
</dbReference>
<feature type="domain" description="Bulb-type lectin" evidence="2">
    <location>
        <begin position="29"/>
        <end position="136"/>
    </location>
</feature>
<dbReference type="RefSeq" id="XP_039145748.1">
    <property type="nucleotide sequence ID" value="XM_039289814.1"/>
</dbReference>
<keyword evidence="1" id="KW-0732">Signal</keyword>
<protein>
    <submittedName>
        <fullName evidence="4">Mannose-specific lectin-like</fullName>
    </submittedName>
</protein>
<name>A0AB40D0G0_DIOCR</name>
<dbReference type="AlphaFoldDB" id="A0AB40D0G0"/>
<gene>
    <name evidence="4" type="primary">LOC120282988</name>
</gene>
<sequence length="174" mass="19291">MSISPATILIFLSVSATLLLLTPQYCMAKTMLFTGQKLEEGEYLTWGPYKLVMEDTCDLILYEAGESIWHTNTYHFAKHCYLTLKNNGNLVMYSGQRQLWQSDSYGPLGNYVFVLQENGDLAIYGDVMWTTNTNVVNYSGVSIDATLNNGTSNAVGATTTYKNPAGMAMTTMSK</sequence>
<organism evidence="3 4">
    <name type="scientific">Dioscorea cayennensis subsp. rotundata</name>
    <name type="common">White Guinea yam</name>
    <name type="synonym">Dioscorea rotundata</name>
    <dbReference type="NCBI Taxonomy" id="55577"/>
    <lineage>
        <taxon>Eukaryota</taxon>
        <taxon>Viridiplantae</taxon>
        <taxon>Streptophyta</taxon>
        <taxon>Embryophyta</taxon>
        <taxon>Tracheophyta</taxon>
        <taxon>Spermatophyta</taxon>
        <taxon>Magnoliopsida</taxon>
        <taxon>Liliopsida</taxon>
        <taxon>Dioscoreales</taxon>
        <taxon>Dioscoreaceae</taxon>
        <taxon>Dioscorea</taxon>
    </lineage>
</organism>